<evidence type="ECO:0000313" key="5">
    <source>
        <dbReference type="EMBL" id="MFC5986348.1"/>
    </source>
</evidence>
<dbReference type="InterPro" id="IPR016071">
    <property type="entry name" value="Staphylococal_nuclease_OB-fold"/>
</dbReference>
<keyword evidence="1" id="KW-0540">Nuclease</keyword>
<dbReference type="EMBL" id="JBHSQV010000036">
    <property type="protein sequence ID" value="MFC5986348.1"/>
    <property type="molecule type" value="Genomic_DNA"/>
</dbReference>
<accession>A0ABW1IMQ3</accession>
<gene>
    <name evidence="5" type="ORF">ACFPXP_07850</name>
</gene>
<protein>
    <submittedName>
        <fullName evidence="5">Thermonuclease family protein</fullName>
    </submittedName>
</protein>
<evidence type="ECO:0000313" key="6">
    <source>
        <dbReference type="Proteomes" id="UP001596250"/>
    </source>
</evidence>
<evidence type="ECO:0000256" key="3">
    <source>
        <dbReference type="ARBA" id="ARBA00022801"/>
    </source>
</evidence>
<dbReference type="PANTHER" id="PTHR12302:SF3">
    <property type="entry name" value="SERINE_THREONINE-PROTEIN KINASE 31"/>
    <property type="match status" value="1"/>
</dbReference>
<evidence type="ECO:0000259" key="4">
    <source>
        <dbReference type="PROSITE" id="PS50830"/>
    </source>
</evidence>
<sequence length="252" mass="28075">MTSHLHFSHFFKLLLLFLFVLGGCSSLEPDREEQRIQDILDRYPELEGKTPEFSTVQRVVDGDTFELSTGEKVRLIGVDTPETVKPGSPVEAYGKEASNFTKKQLEGNDIILFRDVSDQDRYGRLLRYVFISGDAVMFNERLIAEGYAQVSTFPPDVLYAEHFLTLQQTASSNQLGLWGTGNSTENAPAAASSDPISEANCASPMIKGNINSSKEKIYHTPESPQYDVTKPEMWFCTESEAEAAGFRKAGQK</sequence>
<dbReference type="PANTHER" id="PTHR12302">
    <property type="entry name" value="EBNA2 BINDING PROTEIN P100"/>
    <property type="match status" value="1"/>
</dbReference>
<dbReference type="RefSeq" id="WP_379893671.1">
    <property type="nucleotide sequence ID" value="NZ_CBCSCT010000001.1"/>
</dbReference>
<organism evidence="5 6">
    <name type="scientific">Marinicrinis lubricantis</name>
    <dbReference type="NCBI Taxonomy" id="2086470"/>
    <lineage>
        <taxon>Bacteria</taxon>
        <taxon>Bacillati</taxon>
        <taxon>Bacillota</taxon>
        <taxon>Bacilli</taxon>
        <taxon>Bacillales</taxon>
        <taxon>Paenibacillaceae</taxon>
    </lineage>
</organism>
<proteinExistence type="predicted"/>
<dbReference type="Pfam" id="PF00565">
    <property type="entry name" value="SNase"/>
    <property type="match status" value="1"/>
</dbReference>
<name>A0ABW1IMQ3_9BACL</name>
<dbReference type="InterPro" id="IPR035437">
    <property type="entry name" value="SNase_OB-fold_sf"/>
</dbReference>
<comment type="caution">
    <text evidence="5">The sequence shown here is derived from an EMBL/GenBank/DDBJ whole genome shotgun (WGS) entry which is preliminary data.</text>
</comment>
<dbReference type="SMART" id="SM00318">
    <property type="entry name" value="SNc"/>
    <property type="match status" value="1"/>
</dbReference>
<dbReference type="Gene3D" id="2.40.50.90">
    <property type="match status" value="1"/>
</dbReference>
<dbReference type="SUPFAM" id="SSF50199">
    <property type="entry name" value="Staphylococcal nuclease"/>
    <property type="match status" value="1"/>
</dbReference>
<dbReference type="PROSITE" id="PS50830">
    <property type="entry name" value="TNASE_3"/>
    <property type="match status" value="1"/>
</dbReference>
<feature type="domain" description="TNase-like" evidence="4">
    <location>
        <begin position="50"/>
        <end position="180"/>
    </location>
</feature>
<evidence type="ECO:0000256" key="1">
    <source>
        <dbReference type="ARBA" id="ARBA00022722"/>
    </source>
</evidence>
<keyword evidence="2" id="KW-0255">Endonuclease</keyword>
<keyword evidence="6" id="KW-1185">Reference proteome</keyword>
<reference evidence="6" key="1">
    <citation type="journal article" date="2019" name="Int. J. Syst. Evol. Microbiol.">
        <title>The Global Catalogue of Microorganisms (GCM) 10K type strain sequencing project: providing services to taxonomists for standard genome sequencing and annotation.</title>
        <authorList>
            <consortium name="The Broad Institute Genomics Platform"/>
            <consortium name="The Broad Institute Genome Sequencing Center for Infectious Disease"/>
            <person name="Wu L."/>
            <person name="Ma J."/>
        </authorList>
    </citation>
    <scope>NUCLEOTIDE SEQUENCE [LARGE SCALE GENOMIC DNA]</scope>
    <source>
        <strain evidence="6">CCM 8749</strain>
    </source>
</reference>
<keyword evidence="3" id="KW-0378">Hydrolase</keyword>
<evidence type="ECO:0000256" key="2">
    <source>
        <dbReference type="ARBA" id="ARBA00022759"/>
    </source>
</evidence>
<dbReference type="Proteomes" id="UP001596250">
    <property type="component" value="Unassembled WGS sequence"/>
</dbReference>